<dbReference type="EMBL" id="SLUP01000013">
    <property type="protein sequence ID" value="TCL62503.1"/>
    <property type="molecule type" value="Genomic_DNA"/>
</dbReference>
<comment type="caution">
    <text evidence="1">The sequence shown here is derived from an EMBL/GenBank/DDBJ whole genome shotgun (WGS) entry which is preliminary data.</text>
</comment>
<protein>
    <submittedName>
        <fullName evidence="1">Uncharacterized protein</fullName>
    </submittedName>
</protein>
<gene>
    <name evidence="1" type="ORF">EV196_11345</name>
</gene>
<organism evidence="1 2">
    <name type="scientific">Mariniflexile fucanivorans</name>
    <dbReference type="NCBI Taxonomy" id="264023"/>
    <lineage>
        <taxon>Bacteria</taxon>
        <taxon>Pseudomonadati</taxon>
        <taxon>Bacteroidota</taxon>
        <taxon>Flavobacteriia</taxon>
        <taxon>Flavobacteriales</taxon>
        <taxon>Flavobacteriaceae</taxon>
        <taxon>Mariniflexile</taxon>
    </lineage>
</organism>
<name>A0A4R1R9U3_9FLAO</name>
<sequence>MGLNDLIGGKEDKKEVKKNTSKIVDIAKKSYKRLYISQEAIGLLNDITFSKEQSGDYNYTQGDAVLDALKLLAKKLNVQKAPEGYKKK</sequence>
<proteinExistence type="predicted"/>
<dbReference type="OrthoDB" id="9924211at2"/>
<reference evidence="1 2" key="1">
    <citation type="submission" date="2019-03" db="EMBL/GenBank/DDBJ databases">
        <title>Genomic Encyclopedia of Type Strains, Phase IV (KMG-IV): sequencing the most valuable type-strain genomes for metagenomic binning, comparative biology and taxonomic classification.</title>
        <authorList>
            <person name="Goeker M."/>
        </authorList>
    </citation>
    <scope>NUCLEOTIDE SEQUENCE [LARGE SCALE GENOMIC DNA]</scope>
    <source>
        <strain evidence="1 2">DSM 18792</strain>
    </source>
</reference>
<accession>A0A4R1R9U3</accession>
<evidence type="ECO:0000313" key="1">
    <source>
        <dbReference type="EMBL" id="TCL62503.1"/>
    </source>
</evidence>
<dbReference type="AlphaFoldDB" id="A0A4R1R9U3"/>
<keyword evidence="2" id="KW-1185">Reference proteome</keyword>
<dbReference type="RefSeq" id="WP_132219429.1">
    <property type="nucleotide sequence ID" value="NZ_OX156936.1"/>
</dbReference>
<dbReference type="Proteomes" id="UP000295455">
    <property type="component" value="Unassembled WGS sequence"/>
</dbReference>
<evidence type="ECO:0000313" key="2">
    <source>
        <dbReference type="Proteomes" id="UP000295455"/>
    </source>
</evidence>